<dbReference type="VEuPathDB" id="VectorBase:PHUM189440"/>
<dbReference type="SFLD" id="SFLDG00358">
    <property type="entry name" value="Main_(cytGST)"/>
    <property type="match status" value="1"/>
</dbReference>
<dbReference type="InterPro" id="IPR036249">
    <property type="entry name" value="Thioredoxin-like_sf"/>
</dbReference>
<gene>
    <name evidence="5" type="primary">8240052</name>
    <name evidence="4" type="ORF">Phum_PHUM189440</name>
</gene>
<reference evidence="5" key="3">
    <citation type="submission" date="2020-05" db="UniProtKB">
        <authorList>
            <consortium name="EnsemblMetazoa"/>
        </authorList>
    </citation>
    <scope>IDENTIFICATION</scope>
    <source>
        <strain evidence="5">USDA</strain>
    </source>
</reference>
<dbReference type="InterPro" id="IPR036282">
    <property type="entry name" value="Glutathione-S-Trfase_C_sf"/>
</dbReference>
<dbReference type="PROSITE" id="PS50404">
    <property type="entry name" value="GST_NTER"/>
    <property type="match status" value="1"/>
</dbReference>
<dbReference type="eggNOG" id="KOG0867">
    <property type="taxonomic scope" value="Eukaryota"/>
</dbReference>
<reference evidence="4" key="1">
    <citation type="submission" date="2007-04" db="EMBL/GenBank/DDBJ databases">
        <title>Annotation of Pediculus humanus corporis strain USDA.</title>
        <authorList>
            <person name="Kirkness E."/>
            <person name="Hannick L."/>
            <person name="Hass B."/>
            <person name="Bruggner R."/>
            <person name="Lawson D."/>
            <person name="Bidwell S."/>
            <person name="Joardar V."/>
            <person name="Caler E."/>
            <person name="Walenz B."/>
            <person name="Inman J."/>
            <person name="Schobel S."/>
            <person name="Galinsky K."/>
            <person name="Amedeo P."/>
            <person name="Strausberg R."/>
        </authorList>
    </citation>
    <scope>NUCLEOTIDE SEQUENCE</scope>
    <source>
        <strain evidence="4">USDA</strain>
    </source>
</reference>
<dbReference type="CTD" id="8240052"/>
<dbReference type="GO" id="GO:0006749">
    <property type="term" value="P:glutathione metabolic process"/>
    <property type="evidence" value="ECO:0007669"/>
    <property type="project" value="TreeGrafter"/>
</dbReference>
<evidence type="ECO:0000313" key="5">
    <source>
        <dbReference type="EnsemblMetazoa" id="PHUM189440-PA"/>
    </source>
</evidence>
<dbReference type="Gene3D" id="1.20.1050.10">
    <property type="match status" value="1"/>
</dbReference>
<organism>
    <name type="scientific">Pediculus humanus subsp. corporis</name>
    <name type="common">Body louse</name>
    <dbReference type="NCBI Taxonomy" id="121224"/>
    <lineage>
        <taxon>Eukaryota</taxon>
        <taxon>Metazoa</taxon>
        <taxon>Ecdysozoa</taxon>
        <taxon>Arthropoda</taxon>
        <taxon>Hexapoda</taxon>
        <taxon>Insecta</taxon>
        <taxon>Pterygota</taxon>
        <taxon>Neoptera</taxon>
        <taxon>Paraneoptera</taxon>
        <taxon>Psocodea</taxon>
        <taxon>Troctomorpha</taxon>
        <taxon>Phthiraptera</taxon>
        <taxon>Anoplura</taxon>
        <taxon>Pediculidae</taxon>
        <taxon>Pediculus</taxon>
    </lineage>
</organism>
<evidence type="ECO:0000313" key="4">
    <source>
        <dbReference type="EMBL" id="EEB12529.1"/>
    </source>
</evidence>
<feature type="domain" description="GST N-terminal" evidence="2">
    <location>
        <begin position="1"/>
        <end position="80"/>
    </location>
</feature>
<dbReference type="OMA" id="EPYIAVC"/>
<dbReference type="CDD" id="cd03045">
    <property type="entry name" value="GST_N_Delta_Epsilon"/>
    <property type="match status" value="1"/>
</dbReference>
<dbReference type="PANTHER" id="PTHR43969:SF9">
    <property type="entry name" value="GLUTATHIONE S TRANSFERASE D10, ISOFORM A-RELATED"/>
    <property type="match status" value="1"/>
</dbReference>
<dbReference type="SFLD" id="SFLDS00019">
    <property type="entry name" value="Glutathione_Transferase_(cytos"/>
    <property type="match status" value="1"/>
</dbReference>
<dbReference type="AlphaFoldDB" id="E0VGM3"/>
<dbReference type="InterPro" id="IPR004046">
    <property type="entry name" value="GST_C"/>
</dbReference>
<dbReference type="SFLD" id="SFLDG01153">
    <property type="entry name" value="Main.4:_Theta-like"/>
    <property type="match status" value="1"/>
</dbReference>
<comment type="subunit">
    <text evidence="1">Homodimer.</text>
</comment>
<proteinExistence type="predicted"/>
<dbReference type="EMBL" id="AAZO01002199">
    <property type="status" value="NOT_ANNOTATED_CDS"/>
    <property type="molecule type" value="Genomic_DNA"/>
</dbReference>
<dbReference type="OrthoDB" id="2309723at2759"/>
<dbReference type="PROSITE" id="PS50405">
    <property type="entry name" value="GST_CTER"/>
    <property type="match status" value="1"/>
</dbReference>
<accession>E0VGM3</accession>
<feature type="domain" description="GST C-terminal" evidence="3">
    <location>
        <begin position="86"/>
        <end position="213"/>
    </location>
</feature>
<sequence length="223" mass="25749">MELYYYEMSSPCRAVLLFVKELNLNPVMKKIDLLKGENLSPDYLKLNPQHTIPLIIDDGYVLSESRAILVYLAERYDRDSIYYPNDAKTRGVISQRLMFDIGTLSSRFYDTYSEFFIPNGSNRIDLKKINKLGEAFEFLEAFMGDSLFMAGNVMTIADYSIVATVSTIEACGFDFSKYERVSAWFERCKTEMLDYEEINQKGADLIGNMVQPYLEKSQAMNYE</sequence>
<evidence type="ECO:0000256" key="1">
    <source>
        <dbReference type="ARBA" id="ARBA00011738"/>
    </source>
</evidence>
<evidence type="ECO:0000259" key="2">
    <source>
        <dbReference type="PROSITE" id="PS50404"/>
    </source>
</evidence>
<evidence type="ECO:0000259" key="3">
    <source>
        <dbReference type="PROSITE" id="PS50405"/>
    </source>
</evidence>
<dbReference type="Gene3D" id="3.40.30.10">
    <property type="entry name" value="Glutaredoxin"/>
    <property type="match status" value="1"/>
</dbReference>
<dbReference type="FunFam" id="3.40.30.10:FF:000034">
    <property type="entry name" value="glutathione S-transferase 1"/>
    <property type="match status" value="1"/>
</dbReference>
<dbReference type="InterPro" id="IPR004045">
    <property type="entry name" value="Glutathione_S-Trfase_N"/>
</dbReference>
<name>E0VGM3_PEDHC</name>
<keyword evidence="4" id="KW-0808">Transferase</keyword>
<dbReference type="HOGENOM" id="CLU_011226_2_1_1"/>
<dbReference type="Proteomes" id="UP000009046">
    <property type="component" value="Unassembled WGS sequence"/>
</dbReference>
<dbReference type="EMBL" id="DS235150">
    <property type="protein sequence ID" value="EEB12529.1"/>
    <property type="molecule type" value="Genomic_DNA"/>
</dbReference>
<dbReference type="EC" id="2.5.1.18" evidence="4"/>
<evidence type="ECO:0000313" key="6">
    <source>
        <dbReference type="Proteomes" id="UP000009046"/>
    </source>
</evidence>
<keyword evidence="6" id="KW-1185">Reference proteome</keyword>
<dbReference type="Pfam" id="PF00043">
    <property type="entry name" value="GST_C"/>
    <property type="match status" value="1"/>
</dbReference>
<dbReference type="GeneID" id="8240052"/>
<dbReference type="GO" id="GO:0004364">
    <property type="term" value="F:glutathione transferase activity"/>
    <property type="evidence" value="ECO:0007669"/>
    <property type="project" value="UniProtKB-EC"/>
</dbReference>
<dbReference type="InterPro" id="IPR040079">
    <property type="entry name" value="Glutathione_S-Trfase"/>
</dbReference>
<dbReference type="KEGG" id="phu:Phum_PHUM189440"/>
<reference evidence="4" key="2">
    <citation type="submission" date="2007-04" db="EMBL/GenBank/DDBJ databases">
        <title>The genome of the human body louse.</title>
        <authorList>
            <consortium name="The Human Body Louse Genome Consortium"/>
            <person name="Kirkness E."/>
            <person name="Walenz B."/>
            <person name="Hass B."/>
            <person name="Bruggner R."/>
            <person name="Strausberg R."/>
        </authorList>
    </citation>
    <scope>NUCLEOTIDE SEQUENCE</scope>
    <source>
        <strain evidence="4">USDA</strain>
    </source>
</reference>
<dbReference type="STRING" id="121224.E0VGM3"/>
<dbReference type="CDD" id="cd03177">
    <property type="entry name" value="GST_C_Delta_Epsilon"/>
    <property type="match status" value="1"/>
</dbReference>
<dbReference type="SUPFAM" id="SSF47616">
    <property type="entry name" value="GST C-terminal domain-like"/>
    <property type="match status" value="1"/>
</dbReference>
<dbReference type="InterPro" id="IPR010987">
    <property type="entry name" value="Glutathione-S-Trfase_C-like"/>
</dbReference>
<dbReference type="Pfam" id="PF13417">
    <property type="entry name" value="GST_N_3"/>
    <property type="match status" value="1"/>
</dbReference>
<dbReference type="EnsemblMetazoa" id="PHUM189440-RA">
    <property type="protein sequence ID" value="PHUM189440-PA"/>
    <property type="gene ID" value="PHUM189440"/>
</dbReference>
<dbReference type="SUPFAM" id="SSF52833">
    <property type="entry name" value="Thioredoxin-like"/>
    <property type="match status" value="1"/>
</dbReference>
<dbReference type="RefSeq" id="XP_002425267.1">
    <property type="nucleotide sequence ID" value="XM_002425222.1"/>
</dbReference>
<dbReference type="InParanoid" id="E0VGM3"/>
<dbReference type="PANTHER" id="PTHR43969">
    <property type="entry name" value="GLUTATHIONE S TRANSFERASE D10, ISOFORM A-RELATED"/>
    <property type="match status" value="1"/>
</dbReference>
<dbReference type="FunFam" id="1.20.1050.10:FF:000007">
    <property type="entry name" value="Glutathione S-transferase 1-1"/>
    <property type="match status" value="1"/>
</dbReference>
<protein>
    <submittedName>
        <fullName evidence="4 5">GSTD1-5 protein, putative</fullName>
        <ecNumber evidence="4">2.5.1.18</ecNumber>
    </submittedName>
</protein>